<evidence type="ECO:0000256" key="1">
    <source>
        <dbReference type="ARBA" id="ARBA00004448"/>
    </source>
</evidence>
<comment type="subcellular location">
    <subcellularLocation>
        <location evidence="1">Mitochondrion inner membrane</location>
        <topology evidence="1">Multi-pass membrane protein</topology>
    </subcellularLocation>
</comment>
<evidence type="ECO:0000256" key="4">
    <source>
        <dbReference type="ARBA" id="ARBA00022741"/>
    </source>
</evidence>
<keyword evidence="5" id="KW-0067">ATP-binding</keyword>
<dbReference type="Proteomes" id="UP001652641">
    <property type="component" value="Chromosome X"/>
</dbReference>
<dbReference type="InterPro" id="IPR017871">
    <property type="entry name" value="ABC_transporter-like_CS"/>
</dbReference>
<organism evidence="17 18">
    <name type="scientific">Vulpes vulpes</name>
    <name type="common">Red fox</name>
    <dbReference type="NCBI Taxonomy" id="9627"/>
    <lineage>
        <taxon>Eukaryota</taxon>
        <taxon>Metazoa</taxon>
        <taxon>Chordata</taxon>
        <taxon>Craniata</taxon>
        <taxon>Vertebrata</taxon>
        <taxon>Euteleostomi</taxon>
        <taxon>Mammalia</taxon>
        <taxon>Eutheria</taxon>
        <taxon>Laurasiatheria</taxon>
        <taxon>Carnivora</taxon>
        <taxon>Caniformia</taxon>
        <taxon>Canidae</taxon>
        <taxon>Vulpes</taxon>
    </lineage>
</organism>
<dbReference type="Gene3D" id="3.40.50.300">
    <property type="entry name" value="P-loop containing nucleotide triphosphate hydrolases"/>
    <property type="match status" value="1"/>
</dbReference>
<dbReference type="Pfam" id="PF00664">
    <property type="entry name" value="ABC_membrane"/>
    <property type="match status" value="1"/>
</dbReference>
<evidence type="ECO:0000256" key="5">
    <source>
        <dbReference type="ARBA" id="ARBA00022840"/>
    </source>
</evidence>
<dbReference type="GO" id="GO:0005524">
    <property type="term" value="F:ATP binding"/>
    <property type="evidence" value="ECO:0007669"/>
    <property type="project" value="UniProtKB-KW"/>
</dbReference>
<evidence type="ECO:0000256" key="7">
    <source>
        <dbReference type="ARBA" id="ARBA00023136"/>
    </source>
</evidence>
<dbReference type="Pfam" id="PF00005">
    <property type="entry name" value="ABC_tran"/>
    <property type="match status" value="1"/>
</dbReference>
<evidence type="ECO:0000259" key="16">
    <source>
        <dbReference type="PROSITE" id="PS50929"/>
    </source>
</evidence>
<dbReference type="CTD" id="22"/>
<dbReference type="InterPro" id="IPR003593">
    <property type="entry name" value="AAA+_ATPase"/>
</dbReference>
<dbReference type="InterPro" id="IPR036640">
    <property type="entry name" value="ABC1_TM_sf"/>
</dbReference>
<evidence type="ECO:0000256" key="12">
    <source>
        <dbReference type="ARBA" id="ARBA00065646"/>
    </source>
</evidence>
<dbReference type="PROSITE" id="PS00211">
    <property type="entry name" value="ABC_TRANSPORTER_1"/>
    <property type="match status" value="1"/>
</dbReference>
<dbReference type="FunFam" id="1.20.1560.10:FF:000004">
    <property type="entry name" value="ATP-binding cassette sub-family B member 7"/>
    <property type="match status" value="1"/>
</dbReference>
<dbReference type="SMART" id="SM00382">
    <property type="entry name" value="AAA"/>
    <property type="match status" value="1"/>
</dbReference>
<dbReference type="FunFam" id="3.40.50.300:FF:000186">
    <property type="entry name" value="ATP-binding cassette sub-family B member 7, mitochondrial"/>
    <property type="match status" value="1"/>
</dbReference>
<evidence type="ECO:0000256" key="8">
    <source>
        <dbReference type="ARBA" id="ARBA00041016"/>
    </source>
</evidence>
<keyword evidence="17" id="KW-1185">Reference proteome</keyword>
<evidence type="ECO:0000313" key="17">
    <source>
        <dbReference type="Proteomes" id="UP001652641"/>
    </source>
</evidence>
<dbReference type="Gene3D" id="1.20.1560.10">
    <property type="entry name" value="ABC transporter type 1, transmembrane domain"/>
    <property type="match status" value="1"/>
</dbReference>
<comment type="catalytic activity">
    <reaction evidence="10">
        <text>(glutathione)4[2Fe(III)-2S] cluster(in) + ATP + H2O = (glutathione)4[2Fe(III)-2S] cluster(out) + ADP + phosphate + H(+)</text>
        <dbReference type="Rhea" id="RHEA:67028"/>
        <dbReference type="ChEBI" id="CHEBI:15377"/>
        <dbReference type="ChEBI" id="CHEBI:15378"/>
        <dbReference type="ChEBI" id="CHEBI:30616"/>
        <dbReference type="ChEBI" id="CHEBI:43474"/>
        <dbReference type="ChEBI" id="CHEBI:167627"/>
        <dbReference type="ChEBI" id="CHEBI:456216"/>
    </reaction>
    <physiologicalReaction direction="left-to-right" evidence="10">
        <dbReference type="Rhea" id="RHEA:67029"/>
    </physiologicalReaction>
</comment>
<dbReference type="SUPFAM" id="SSF90123">
    <property type="entry name" value="ABC transporter transmembrane region"/>
    <property type="match status" value="1"/>
</dbReference>
<sequence>MALLAIRSSRWVAAAASLEKRRLVVFLIRPLGFVRGTGTQWRSRQLRASGTARISQIPESLRYTAWQRLGKGNSRQILDVTKALQGRPLPEKRTCWHGHAGGGLHTDPKEGAMNIVVPFMFKYAVDSLNQMSGNMLNLSDAPNTVATMATAVLIGYGVSRAGAAFFNEVRNAVFGKVAQNSIRRIARNVFLHLHNLDLAFHLSRQTGALSKAIDRGTRGISFVLSALVFNLLPMMFEVTLVSGILYYRCGAQFALVTLGTLGAYTAFTVAVTRWRTRFRIEMNKADNDAGNAAIDSLLNYETVKYFNNENYEAQRYDRFLKTYETASLKSTSTLAMLNFGQSAIFSVGLTAIMVLASQGIVAGTLTVGDLVMVNGLLFQLSLPLNFLGTVYRETRQALIDMNTLFTLLKVDTRIKDKAMASPIQITPQTASVAFDNVHFEYIEGQKVLSGISFEVPAGKKVAIVGGSGSGKSTIVRLLFRFYEPQKGNIYLAGQNIQDVSLESLRRAVGVVPQDAVLFHNTIYYNLLYGNIHASPEEVYAVAKLAGLHDAILRMPHGYDTQVGERGLKLSGGEKQRVAIARAILKNPPIILYDEATSSLDSITEETILGAMKDAVKHRTSIFIAHRLSTVVDADEIIVLDQGKIAERGTHHGLLANPGSIYSEMWHTQSSRVQNHGNPTWDAKKENVSKEEERKKLQEEIVNSVKGCGNCSC</sequence>
<dbReference type="PROSITE" id="PS50893">
    <property type="entry name" value="ABC_TRANSPORTER_2"/>
    <property type="match status" value="1"/>
</dbReference>
<evidence type="ECO:0000256" key="2">
    <source>
        <dbReference type="ARBA" id="ARBA00022448"/>
    </source>
</evidence>
<gene>
    <name evidence="18" type="primary">ABCB7</name>
</gene>
<dbReference type="PROSITE" id="PS50929">
    <property type="entry name" value="ABC_TM1F"/>
    <property type="match status" value="1"/>
</dbReference>
<feature type="transmembrane region" description="Helical" evidence="14">
    <location>
        <begin position="220"/>
        <end position="247"/>
    </location>
</feature>
<keyword evidence="2" id="KW-0813">Transport</keyword>
<accession>A0A3Q7RDA9</accession>
<name>A0A3Q7RDA9_VULVU</name>
<comment type="function">
    <text evidence="11">Exports glutathione-coordinated iron-sulfur clusters such as [2Fe-2S]-(GS)4 cluster from the mitochondria to the cytosol in an ATP-dependent manner allowing the assembly of the cytosolic iron-sulfur (Fe/S) cluster-containing proteins and participates in iron homeostasis. Moreover, through a functional complex formed of ABCB7, FECH and ABCB10, also plays a role in the cellular iron homeostasis, mitochondrial function and heme biosynthesis. In cardiomyocytes, regulates cellular iron homeostasis and cellular reactive oxygen species (ROS) levels through its interaction with COX4I1. May also play a role in hematopoiesis.</text>
</comment>
<dbReference type="CDD" id="cd03253">
    <property type="entry name" value="ABCC_ATM1_transporter"/>
    <property type="match status" value="1"/>
</dbReference>
<reference evidence="18" key="2">
    <citation type="submission" date="2025-08" db="UniProtKB">
        <authorList>
            <consortium name="RefSeq"/>
        </authorList>
    </citation>
    <scope>IDENTIFICATION</scope>
    <source>
        <tissue evidence="18">Cell line</tissue>
    </source>
</reference>
<dbReference type="InterPro" id="IPR003439">
    <property type="entry name" value="ABC_transporter-like_ATP-bd"/>
</dbReference>
<feature type="transmembrane region" description="Helical" evidence="14">
    <location>
        <begin position="343"/>
        <end position="365"/>
    </location>
</feature>
<reference key="1">
    <citation type="submission" date="2019-01" db="UniProtKB">
        <authorList>
            <consortium name="RefSeq"/>
        </authorList>
    </citation>
    <scope>IDENTIFICATION</scope>
</reference>
<evidence type="ECO:0000256" key="11">
    <source>
        <dbReference type="ARBA" id="ARBA00060208"/>
    </source>
</evidence>
<dbReference type="GO" id="GO:0006879">
    <property type="term" value="P:intracellular iron ion homeostasis"/>
    <property type="evidence" value="ECO:0007669"/>
    <property type="project" value="TreeGrafter"/>
</dbReference>
<keyword evidence="4" id="KW-0547">Nucleotide-binding</keyword>
<evidence type="ECO:0000259" key="15">
    <source>
        <dbReference type="PROSITE" id="PS50893"/>
    </source>
</evidence>
<evidence type="ECO:0000256" key="3">
    <source>
        <dbReference type="ARBA" id="ARBA00022692"/>
    </source>
</evidence>
<feature type="domain" description="ABC transporter" evidence="15">
    <location>
        <begin position="432"/>
        <end position="666"/>
    </location>
</feature>
<dbReference type="GO" id="GO:0140359">
    <property type="term" value="F:ABC-type transporter activity"/>
    <property type="evidence" value="ECO:0007669"/>
    <property type="project" value="InterPro"/>
</dbReference>
<keyword evidence="7 14" id="KW-0472">Membrane</keyword>
<protein>
    <recommendedName>
        <fullName evidence="8">Iron-sulfur clusters transporter ABCB7, mitochondrial</fullName>
    </recommendedName>
    <alternativeName>
        <fullName evidence="9">ATP-binding cassette sub-family B member 7, mitochondrial</fullName>
    </alternativeName>
    <alternativeName>
        <fullName evidence="13">ATP-binding cassette transporter 7</fullName>
    </alternativeName>
</protein>
<comment type="subunit">
    <text evidence="12">Homodimer or heterodimer. Interacts with C10orf88/PAAT. Forms a complex with ABCB10 and FECH, where a dimeric FECH bridges ABCB7 and ABCB10 homodimers; this complex may be required for cellular iron homeostasis, mitochondrial function and heme biosynthesis. Interacts with FECH. Interacts with ATP5F1A. Interacts with COX4I1; this interaction allows the regulation of cellular iron homeostasis and cellular reactive oxygen species (ROS) levels in cardiomyocytes.</text>
</comment>
<dbReference type="SUPFAM" id="SSF52540">
    <property type="entry name" value="P-loop containing nucleoside triphosphate hydrolases"/>
    <property type="match status" value="1"/>
</dbReference>
<dbReference type="AlphaFoldDB" id="A0A3Q7RDA9"/>
<evidence type="ECO:0000256" key="13">
    <source>
        <dbReference type="ARBA" id="ARBA00083141"/>
    </source>
</evidence>
<dbReference type="InterPro" id="IPR027417">
    <property type="entry name" value="P-loop_NTPase"/>
</dbReference>
<feature type="domain" description="ABC transmembrane type-1" evidence="16">
    <location>
        <begin position="111"/>
        <end position="396"/>
    </location>
</feature>
<proteinExistence type="predicted"/>
<dbReference type="PANTHER" id="PTHR24221:SF402">
    <property type="entry name" value="IRON-SULFUR CLUSTERS TRANSPORTER ABCB7, MITOCHONDRIAL"/>
    <property type="match status" value="1"/>
</dbReference>
<evidence type="ECO:0000313" key="18">
    <source>
        <dbReference type="RefSeq" id="XP_025843592.1"/>
    </source>
</evidence>
<dbReference type="GO" id="GO:0005743">
    <property type="term" value="C:mitochondrial inner membrane"/>
    <property type="evidence" value="ECO:0007669"/>
    <property type="project" value="UniProtKB-SubCell"/>
</dbReference>
<evidence type="ECO:0000256" key="6">
    <source>
        <dbReference type="ARBA" id="ARBA00022989"/>
    </source>
</evidence>
<dbReference type="PANTHER" id="PTHR24221">
    <property type="entry name" value="ATP-BINDING CASSETTE SUB-FAMILY B"/>
    <property type="match status" value="1"/>
</dbReference>
<dbReference type="InterPro" id="IPR011527">
    <property type="entry name" value="ABC1_TM_dom"/>
</dbReference>
<dbReference type="GeneID" id="112911335"/>
<dbReference type="RefSeq" id="XP_025843592.1">
    <property type="nucleotide sequence ID" value="XM_025987807.2"/>
</dbReference>
<feature type="transmembrane region" description="Helical" evidence="14">
    <location>
        <begin position="253"/>
        <end position="274"/>
    </location>
</feature>
<dbReference type="GO" id="GO:0016887">
    <property type="term" value="F:ATP hydrolysis activity"/>
    <property type="evidence" value="ECO:0007669"/>
    <property type="project" value="InterPro"/>
</dbReference>
<evidence type="ECO:0000256" key="10">
    <source>
        <dbReference type="ARBA" id="ARBA00048046"/>
    </source>
</evidence>
<dbReference type="CDD" id="cd18582">
    <property type="entry name" value="ABC_6TM_ATM1_ABCB7"/>
    <property type="match status" value="1"/>
</dbReference>
<keyword evidence="3 14" id="KW-0812">Transmembrane</keyword>
<keyword evidence="6 14" id="KW-1133">Transmembrane helix</keyword>
<evidence type="ECO:0000256" key="9">
    <source>
        <dbReference type="ARBA" id="ARBA00042945"/>
    </source>
</evidence>
<evidence type="ECO:0000256" key="14">
    <source>
        <dbReference type="SAM" id="Phobius"/>
    </source>
</evidence>
<dbReference type="InterPro" id="IPR039421">
    <property type="entry name" value="Type_1_exporter"/>
</dbReference>